<comment type="caution">
    <text evidence="6">The sequence shown here is derived from an EMBL/GenBank/DDBJ whole genome shotgun (WGS) entry which is preliminary data.</text>
</comment>
<evidence type="ECO:0000256" key="4">
    <source>
        <dbReference type="ARBA" id="ARBA00023136"/>
    </source>
</evidence>
<comment type="similarity">
    <text evidence="5">Belongs to the 4-toluene sulfonate uptake permease (TSUP) (TC 2.A.102) family.</text>
</comment>
<evidence type="ECO:0000256" key="3">
    <source>
        <dbReference type="ARBA" id="ARBA00022989"/>
    </source>
</evidence>
<dbReference type="Pfam" id="PF01925">
    <property type="entry name" value="TauE"/>
    <property type="match status" value="1"/>
</dbReference>
<dbReference type="PANTHER" id="PTHR31154:SF4">
    <property type="entry name" value="MEMBRANE TRANSPORTER PROTEIN"/>
    <property type="match status" value="1"/>
</dbReference>
<feature type="transmembrane region" description="Helical" evidence="5">
    <location>
        <begin position="12"/>
        <end position="36"/>
    </location>
</feature>
<evidence type="ECO:0000256" key="5">
    <source>
        <dbReference type="RuleBase" id="RU363041"/>
    </source>
</evidence>
<evidence type="ECO:0000313" key="6">
    <source>
        <dbReference type="EMBL" id="MBK1828297.1"/>
    </source>
</evidence>
<dbReference type="AlphaFoldDB" id="A0A934REY8"/>
<sequence>MSGPGGLKSRAFPWTLAGVWVVWIIAMTLWGAWALYQTRWPMALTMAFGSFVAGSTPAGGGAVAYPVFTKALAIPSEDAALFGLMIQAVGMNMAALFILTRGIRIDMRVFRAAILGSMPGVVIGLQWLSLPANVPKLVFSSMLLVFAITLYRSHWKRRHEPERGISGWTKSDGLRFAGAGLVGGLAASQLGSGADMLCFMVMTLGFGLDERVAVPTSVVIMGATSAVGFGFRMIQPEPVGVVWEYWAVAAPVVAVGAPVGAWVASKVKSDAILIGVFLLIVAEVATTAILVPIDLPRGVMLVVVFAMATWWFRRLRRLRETRWTSAHPEEAIQESVN</sequence>
<organism evidence="6 7">
    <name type="scientific">Haloferula rosea</name>
    <dbReference type="NCBI Taxonomy" id="490093"/>
    <lineage>
        <taxon>Bacteria</taxon>
        <taxon>Pseudomonadati</taxon>
        <taxon>Verrucomicrobiota</taxon>
        <taxon>Verrucomicrobiia</taxon>
        <taxon>Verrucomicrobiales</taxon>
        <taxon>Verrucomicrobiaceae</taxon>
        <taxon>Haloferula</taxon>
    </lineage>
</organism>
<proteinExistence type="inferred from homology"/>
<feature type="transmembrane region" description="Helical" evidence="5">
    <location>
        <begin position="243"/>
        <end position="264"/>
    </location>
</feature>
<feature type="transmembrane region" description="Helical" evidence="5">
    <location>
        <begin position="134"/>
        <end position="151"/>
    </location>
</feature>
<dbReference type="GO" id="GO:0005886">
    <property type="term" value="C:plasma membrane"/>
    <property type="evidence" value="ECO:0007669"/>
    <property type="project" value="UniProtKB-SubCell"/>
</dbReference>
<keyword evidence="3 5" id="KW-1133">Transmembrane helix</keyword>
<evidence type="ECO:0000256" key="1">
    <source>
        <dbReference type="ARBA" id="ARBA00004141"/>
    </source>
</evidence>
<dbReference type="Proteomes" id="UP000658278">
    <property type="component" value="Unassembled WGS sequence"/>
</dbReference>
<feature type="transmembrane region" description="Helical" evidence="5">
    <location>
        <begin position="271"/>
        <end position="289"/>
    </location>
</feature>
<name>A0A934REY8_9BACT</name>
<keyword evidence="2 5" id="KW-0812">Transmembrane</keyword>
<dbReference type="EMBL" id="JAENII010000012">
    <property type="protein sequence ID" value="MBK1828297.1"/>
    <property type="molecule type" value="Genomic_DNA"/>
</dbReference>
<dbReference type="PANTHER" id="PTHR31154">
    <property type="entry name" value="MEMBRANE TRANSPORTER PROTEIN"/>
    <property type="match status" value="1"/>
</dbReference>
<evidence type="ECO:0000313" key="7">
    <source>
        <dbReference type="Proteomes" id="UP000658278"/>
    </source>
</evidence>
<reference evidence="6" key="1">
    <citation type="submission" date="2021-01" db="EMBL/GenBank/DDBJ databases">
        <title>Modified the classification status of verrucomicrobia.</title>
        <authorList>
            <person name="Feng X."/>
        </authorList>
    </citation>
    <scope>NUCLEOTIDE SEQUENCE</scope>
    <source>
        <strain evidence="6">KCTC 22201</strain>
    </source>
</reference>
<gene>
    <name evidence="6" type="ORF">JIN81_14785</name>
</gene>
<feature type="transmembrane region" description="Helical" evidence="5">
    <location>
        <begin position="295"/>
        <end position="312"/>
    </location>
</feature>
<protein>
    <recommendedName>
        <fullName evidence="5">Probable membrane transporter protein</fullName>
    </recommendedName>
</protein>
<comment type="subcellular location">
    <subcellularLocation>
        <location evidence="5">Cell membrane</location>
        <topology evidence="5">Multi-pass membrane protein</topology>
    </subcellularLocation>
    <subcellularLocation>
        <location evidence="1">Membrane</location>
        <topology evidence="1">Multi-pass membrane protein</topology>
    </subcellularLocation>
</comment>
<accession>A0A934REY8</accession>
<feature type="transmembrane region" description="Helical" evidence="5">
    <location>
        <begin position="109"/>
        <end position="128"/>
    </location>
</feature>
<feature type="transmembrane region" description="Helical" evidence="5">
    <location>
        <begin position="80"/>
        <end position="100"/>
    </location>
</feature>
<keyword evidence="7" id="KW-1185">Reference proteome</keyword>
<feature type="transmembrane region" description="Helical" evidence="5">
    <location>
        <begin position="43"/>
        <end position="68"/>
    </location>
</feature>
<evidence type="ECO:0000256" key="2">
    <source>
        <dbReference type="ARBA" id="ARBA00022692"/>
    </source>
</evidence>
<keyword evidence="4 5" id="KW-0472">Membrane</keyword>
<keyword evidence="5" id="KW-1003">Cell membrane</keyword>
<dbReference type="InterPro" id="IPR002781">
    <property type="entry name" value="TM_pro_TauE-like"/>
</dbReference>